<evidence type="ECO:0000256" key="5">
    <source>
        <dbReference type="ARBA" id="ARBA00023136"/>
    </source>
</evidence>
<evidence type="ECO:0000313" key="7">
    <source>
        <dbReference type="EMBL" id="SDF31927.1"/>
    </source>
</evidence>
<dbReference type="PANTHER" id="PTHR21716:SF68">
    <property type="entry name" value="TRANSPORT PROTEIN YTVI-RELATED"/>
    <property type="match status" value="1"/>
</dbReference>
<dbReference type="PANTHER" id="PTHR21716">
    <property type="entry name" value="TRANSMEMBRANE PROTEIN"/>
    <property type="match status" value="1"/>
</dbReference>
<reference evidence="7 8" key="1">
    <citation type="submission" date="2016-10" db="EMBL/GenBank/DDBJ databases">
        <authorList>
            <person name="de Groot N.N."/>
        </authorList>
    </citation>
    <scope>NUCLEOTIDE SEQUENCE [LARGE SCALE GENOMIC DNA]</scope>
    <source>
        <strain evidence="7 8">DSM 28129</strain>
    </source>
</reference>
<gene>
    <name evidence="7" type="ORF">SAMN04488542_1096</name>
</gene>
<feature type="transmembrane region" description="Helical" evidence="6">
    <location>
        <begin position="62"/>
        <end position="84"/>
    </location>
</feature>
<dbReference type="RefSeq" id="WP_091228910.1">
    <property type="nucleotide sequence ID" value="NZ_FNBG01000009.1"/>
</dbReference>
<feature type="transmembrane region" description="Helical" evidence="6">
    <location>
        <begin position="278"/>
        <end position="304"/>
    </location>
</feature>
<dbReference type="OrthoDB" id="9774361at2"/>
<comment type="similarity">
    <text evidence="2">Belongs to the autoinducer-2 exporter (AI-2E) (TC 2.A.86) family.</text>
</comment>
<dbReference type="AlphaFoldDB" id="A0A1G7K444"/>
<evidence type="ECO:0000256" key="2">
    <source>
        <dbReference type="ARBA" id="ARBA00009773"/>
    </source>
</evidence>
<feature type="transmembrane region" description="Helical" evidence="6">
    <location>
        <begin position="231"/>
        <end position="248"/>
    </location>
</feature>
<organism evidence="7 8">
    <name type="scientific">Fontibacillus panacisegetis</name>
    <dbReference type="NCBI Taxonomy" id="670482"/>
    <lineage>
        <taxon>Bacteria</taxon>
        <taxon>Bacillati</taxon>
        <taxon>Bacillota</taxon>
        <taxon>Bacilli</taxon>
        <taxon>Bacillales</taxon>
        <taxon>Paenibacillaceae</taxon>
        <taxon>Fontibacillus</taxon>
    </lineage>
</organism>
<keyword evidence="3 6" id="KW-0812">Transmembrane</keyword>
<dbReference type="Pfam" id="PF01594">
    <property type="entry name" value="AI-2E_transport"/>
    <property type="match status" value="1"/>
</dbReference>
<feature type="transmembrane region" description="Helical" evidence="6">
    <location>
        <begin position="36"/>
        <end position="53"/>
    </location>
</feature>
<keyword evidence="4 6" id="KW-1133">Transmembrane helix</keyword>
<dbReference type="Proteomes" id="UP000198972">
    <property type="component" value="Unassembled WGS sequence"/>
</dbReference>
<feature type="transmembrane region" description="Helical" evidence="6">
    <location>
        <begin position="324"/>
        <end position="354"/>
    </location>
</feature>
<evidence type="ECO:0000256" key="3">
    <source>
        <dbReference type="ARBA" id="ARBA00022692"/>
    </source>
</evidence>
<dbReference type="NCBIfam" id="TIGR02872">
    <property type="entry name" value="spore_ytvI"/>
    <property type="match status" value="1"/>
</dbReference>
<keyword evidence="8" id="KW-1185">Reference proteome</keyword>
<evidence type="ECO:0000256" key="4">
    <source>
        <dbReference type="ARBA" id="ARBA00022989"/>
    </source>
</evidence>
<evidence type="ECO:0000256" key="6">
    <source>
        <dbReference type="SAM" id="Phobius"/>
    </source>
</evidence>
<dbReference type="EMBL" id="FNBG01000009">
    <property type="protein sequence ID" value="SDF31927.1"/>
    <property type="molecule type" value="Genomic_DNA"/>
</dbReference>
<sequence length="372" mass="41332">MDHVFTKRLLRGTWICIVLLLTGSGIYWLFPLLYPFLIAWLIAYAMNPFVSWLQSSLKSPRWLAVILALAVYFVGAAIILSAAITRLVKELLHLAESIDLHITQWRDLFIEWSQSEGIQNLINEINRFIADNPSYSHTLNENIDNTASTITIAISRLMNDTLSAIVNVLTSLPNIGVILVVILLSVFFISKNWDKDIRFIARVIPAPFRSITVQIWYDLQKALSGYLRSQFIMISITALIVLIGLLILKVDSPLTYAILIGFVDLLPYLGVGTIMAPWLLYAFFTGNVALGIGLSILYGIIVVARQLIEPKVLSSSVGLEPLPTLISTFVGLKLFGVLGLIIGPVSLVIAAAIIRAGVLENLRNYIMNGRLR</sequence>
<dbReference type="InterPro" id="IPR002549">
    <property type="entry name" value="AI-2E-like"/>
</dbReference>
<evidence type="ECO:0000313" key="8">
    <source>
        <dbReference type="Proteomes" id="UP000198972"/>
    </source>
</evidence>
<accession>A0A1G7K444</accession>
<dbReference type="GO" id="GO:0055085">
    <property type="term" value="P:transmembrane transport"/>
    <property type="evidence" value="ECO:0007669"/>
    <property type="project" value="TreeGrafter"/>
</dbReference>
<feature type="transmembrane region" description="Helical" evidence="6">
    <location>
        <begin position="164"/>
        <end position="189"/>
    </location>
</feature>
<proteinExistence type="inferred from homology"/>
<dbReference type="GO" id="GO:0016020">
    <property type="term" value="C:membrane"/>
    <property type="evidence" value="ECO:0007669"/>
    <property type="project" value="UniProtKB-SubCell"/>
</dbReference>
<feature type="transmembrane region" description="Helical" evidence="6">
    <location>
        <begin position="254"/>
        <end position="271"/>
    </location>
</feature>
<evidence type="ECO:0000256" key="1">
    <source>
        <dbReference type="ARBA" id="ARBA00004141"/>
    </source>
</evidence>
<dbReference type="InterPro" id="IPR014227">
    <property type="entry name" value="YtvI-like"/>
</dbReference>
<feature type="transmembrane region" description="Helical" evidence="6">
    <location>
        <begin position="12"/>
        <end position="30"/>
    </location>
</feature>
<dbReference type="STRING" id="670482.SAMN04488542_1096"/>
<protein>
    <submittedName>
        <fullName evidence="7">Sporulation integral membrane protein YtvI</fullName>
    </submittedName>
</protein>
<comment type="subcellular location">
    <subcellularLocation>
        <location evidence="1">Membrane</location>
        <topology evidence="1">Multi-pass membrane protein</topology>
    </subcellularLocation>
</comment>
<name>A0A1G7K444_9BACL</name>
<keyword evidence="5 6" id="KW-0472">Membrane</keyword>